<keyword evidence="3" id="KW-1185">Reference proteome</keyword>
<gene>
    <name evidence="2" type="ORF">AAG570_005351</name>
</gene>
<dbReference type="InterPro" id="IPR037800">
    <property type="entry name" value="GCN5"/>
</dbReference>
<protein>
    <recommendedName>
        <fullName evidence="1">PCAF N-terminal domain-containing protein</fullName>
    </recommendedName>
</protein>
<organism evidence="2 3">
    <name type="scientific">Ranatra chinensis</name>
    <dbReference type="NCBI Taxonomy" id="642074"/>
    <lineage>
        <taxon>Eukaryota</taxon>
        <taxon>Metazoa</taxon>
        <taxon>Ecdysozoa</taxon>
        <taxon>Arthropoda</taxon>
        <taxon>Hexapoda</taxon>
        <taxon>Insecta</taxon>
        <taxon>Pterygota</taxon>
        <taxon>Neoptera</taxon>
        <taxon>Paraneoptera</taxon>
        <taxon>Hemiptera</taxon>
        <taxon>Heteroptera</taxon>
        <taxon>Panheteroptera</taxon>
        <taxon>Nepomorpha</taxon>
        <taxon>Nepidae</taxon>
        <taxon>Ranatrinae</taxon>
        <taxon>Ranatra</taxon>
    </lineage>
</organism>
<proteinExistence type="predicted"/>
<evidence type="ECO:0000259" key="1">
    <source>
        <dbReference type="Pfam" id="PF06466"/>
    </source>
</evidence>
<sequence>VYSWARERKLLKLAVYSGCEGCDCKGWKQANKTANSTSSQATPTDPCHNCTHPLSQHMSQLAPLPDEELNRLLGMVVDVENIFMSMHREEDLDTKGVYCYLFKLLRRCIVEVKKPVIGGPLGQPPFESPSIAKGLTNFVLYKFGHLSHRDWQTMYDLAKMFLHSLNHWNFETPSARKQAVLTPEEVSAYKVNYTRWLVFCHVPTFCDSLPHFETTTVFGRTLLRSVFKSVRSQLMDRCHSEKERMPVEKRVLILTHFPKFLSLIEEEIYAPNSPIWDPNFKQVPPAHLQAALESRSRYFLFIQVLNLY</sequence>
<evidence type="ECO:0000313" key="2">
    <source>
        <dbReference type="EMBL" id="KAL1116882.1"/>
    </source>
</evidence>
<feature type="domain" description="PCAF N-terminal" evidence="1">
    <location>
        <begin position="1"/>
        <end position="237"/>
    </location>
</feature>
<feature type="non-terminal residue" evidence="2">
    <location>
        <position position="1"/>
    </location>
</feature>
<reference evidence="2 3" key="1">
    <citation type="submission" date="2024-07" db="EMBL/GenBank/DDBJ databases">
        <title>Chromosome-level genome assembly of the water stick insect Ranatra chinensis (Heteroptera: Nepidae).</title>
        <authorList>
            <person name="Liu X."/>
        </authorList>
    </citation>
    <scope>NUCLEOTIDE SEQUENCE [LARGE SCALE GENOMIC DNA]</scope>
    <source>
        <strain evidence="2">Cailab_2021Rc</strain>
        <tissue evidence="2">Muscle</tissue>
    </source>
</reference>
<dbReference type="Proteomes" id="UP001558652">
    <property type="component" value="Unassembled WGS sequence"/>
</dbReference>
<dbReference type="PANTHER" id="PTHR45750:SF3">
    <property type="entry name" value="HISTONE ACETYLTRANSFERASE"/>
    <property type="match status" value="1"/>
</dbReference>
<accession>A0ABD0Y071</accession>
<dbReference type="EMBL" id="JBFDAA010000017">
    <property type="protein sequence ID" value="KAL1116882.1"/>
    <property type="molecule type" value="Genomic_DNA"/>
</dbReference>
<name>A0ABD0Y071_9HEMI</name>
<evidence type="ECO:0000313" key="3">
    <source>
        <dbReference type="Proteomes" id="UP001558652"/>
    </source>
</evidence>
<dbReference type="Pfam" id="PF06466">
    <property type="entry name" value="PCAF_N"/>
    <property type="match status" value="1"/>
</dbReference>
<dbReference type="AlphaFoldDB" id="A0ABD0Y071"/>
<dbReference type="InterPro" id="IPR009464">
    <property type="entry name" value="PCAF_N"/>
</dbReference>
<comment type="caution">
    <text evidence="2">The sequence shown here is derived from an EMBL/GenBank/DDBJ whole genome shotgun (WGS) entry which is preliminary data.</text>
</comment>
<dbReference type="PANTHER" id="PTHR45750">
    <property type="entry name" value="GH11602P"/>
    <property type="match status" value="1"/>
</dbReference>